<keyword evidence="3" id="KW-1185">Reference proteome</keyword>
<evidence type="ECO:0000313" key="2">
    <source>
        <dbReference type="EMBL" id="SCX74909.1"/>
    </source>
</evidence>
<dbReference type="EMBL" id="FMUR01000003">
    <property type="protein sequence ID" value="SCX74909.1"/>
    <property type="molecule type" value="Genomic_DNA"/>
</dbReference>
<evidence type="ECO:0000313" key="3">
    <source>
        <dbReference type="Proteomes" id="UP000183047"/>
    </source>
</evidence>
<evidence type="ECO:0000259" key="1">
    <source>
        <dbReference type="Pfam" id="PF13349"/>
    </source>
</evidence>
<dbReference type="RefSeq" id="WP_074460922.1">
    <property type="nucleotide sequence ID" value="NZ_FMUR01000003.1"/>
</dbReference>
<dbReference type="InterPro" id="IPR011050">
    <property type="entry name" value="Pectin_lyase_fold/virulence"/>
</dbReference>
<dbReference type="AlphaFoldDB" id="A0A1G5AAJ7"/>
<organism evidence="2 3">
    <name type="scientific">Butyrivibrio hungatei</name>
    <dbReference type="NCBI Taxonomy" id="185008"/>
    <lineage>
        <taxon>Bacteria</taxon>
        <taxon>Bacillati</taxon>
        <taxon>Bacillota</taxon>
        <taxon>Clostridia</taxon>
        <taxon>Lachnospirales</taxon>
        <taxon>Lachnospiraceae</taxon>
        <taxon>Butyrivibrio</taxon>
    </lineage>
</organism>
<reference evidence="3" key="1">
    <citation type="submission" date="2016-10" db="EMBL/GenBank/DDBJ databases">
        <authorList>
            <person name="Varghese N."/>
            <person name="Submissions S."/>
        </authorList>
    </citation>
    <scope>NUCLEOTIDE SEQUENCE [LARGE SCALE GENOMIC DNA]</scope>
    <source>
        <strain evidence="3">XBD2006</strain>
    </source>
</reference>
<name>A0A1G5AAJ7_9FIRM</name>
<sequence>MKKKVLLITTCALIVVGAVAVKISIGMGAIPVVKIGGESVEESQNMVRGNIDISEFDTLTIDASTVDVRILEGDAYKLEYNVKEKYVPEVSQDGKNLTVKQPSLKAEITFFSMDLTACKEESSYTITVPKDTAPINVDVKASTDDVVIDGVDVNGKVVSDTDSITLSNVSSSDLYVKSSTGKIKLDYSEFDKLELESSTDDIIVENCTINDLAADSSSDKITLNNVKLNTANLKALDDIVIDIVGQNDYSLDLTSSTGEDIIVEGNTAEGSFKSDNGSGKSITAKSSTGEIKVSFANK</sequence>
<dbReference type="Pfam" id="PF13349">
    <property type="entry name" value="DUF4097"/>
    <property type="match status" value="1"/>
</dbReference>
<gene>
    <name evidence="2" type="ORF">SAMN02910451_00030</name>
</gene>
<dbReference type="Proteomes" id="UP000183047">
    <property type="component" value="Unassembled WGS sequence"/>
</dbReference>
<dbReference type="OrthoDB" id="2005199at2"/>
<accession>A0A1G5AAJ7</accession>
<proteinExistence type="predicted"/>
<protein>
    <submittedName>
        <fullName evidence="2">Putative adhesin</fullName>
    </submittedName>
</protein>
<dbReference type="SUPFAM" id="SSF51126">
    <property type="entry name" value="Pectin lyase-like"/>
    <property type="match status" value="1"/>
</dbReference>
<feature type="domain" description="DUF4097" evidence="1">
    <location>
        <begin position="57"/>
        <end position="293"/>
    </location>
</feature>
<dbReference type="InterPro" id="IPR025164">
    <property type="entry name" value="Toastrack_DUF4097"/>
</dbReference>